<name>A0A3P1VTZ8_FUSNU</name>
<keyword evidence="1" id="KW-0067">ATP-binding</keyword>
<proteinExistence type="predicted"/>
<dbReference type="InterPro" id="IPR036514">
    <property type="entry name" value="SGNH_hydro_sf"/>
</dbReference>
<organism evidence="1">
    <name type="scientific">Fusobacterium nucleatum</name>
    <dbReference type="NCBI Taxonomy" id="851"/>
    <lineage>
        <taxon>Bacteria</taxon>
        <taxon>Fusobacteriati</taxon>
        <taxon>Fusobacteriota</taxon>
        <taxon>Fusobacteriia</taxon>
        <taxon>Fusobacteriales</taxon>
        <taxon>Fusobacteriaceae</taxon>
        <taxon>Fusobacterium</taxon>
    </lineage>
</organism>
<comment type="caution">
    <text evidence="1">The sequence shown here is derived from an EMBL/GenBank/DDBJ whole genome shotgun (WGS) entry which is preliminary data.</text>
</comment>
<dbReference type="EMBL" id="RQZD01000015">
    <property type="protein sequence ID" value="RRD36926.1"/>
    <property type="molecule type" value="Genomic_DNA"/>
</dbReference>
<sequence length="444" mass="52840">MKNFFKSIIFLIILLLSFQYYEKQLFKRFDILIDYAYYKIPKDSLDLLFVGSSHSYCTFNTRLFDHYLKCNSLNLGTSSQSFSITYSGILEILKRQTPKVIVIEVYPIKREPSVPALRPHLDTMNFSINKLRLIMNSLPISKWGNHLLTTTYYHSRWKEFYVLKNTKDKDYGEYGKRLENKGFSGYNYDFIRNTLHYNIYEKDWNKTFNPLFNIDNNSLNLLESLFKICKEKGIKVILTSPPVIEDSNTLSILYNLSLKNLMNKYDVNTVDFNDGTKKYERICFLDDEHVSLAGADEVSFKMANYLKENYPILLNTKNYEDSDRSPEYYFYSENIENDNNFQIFNLELELEEGVIVNSLKIYKNPNNNFDLFFEINENKSSNKIYDIALNEKEVAIELEKIQLNFKTIKNDKEEFPKYYIRQIKGKKYIYKKNIEIPKKSKYYF</sequence>
<dbReference type="Gene3D" id="3.40.50.1110">
    <property type="entry name" value="SGNH hydrolase"/>
    <property type="match status" value="1"/>
</dbReference>
<dbReference type="SUPFAM" id="SSF52266">
    <property type="entry name" value="SGNH hydrolase"/>
    <property type="match status" value="1"/>
</dbReference>
<dbReference type="GO" id="GO:0005524">
    <property type="term" value="F:ATP binding"/>
    <property type="evidence" value="ECO:0007669"/>
    <property type="project" value="UniProtKB-KW"/>
</dbReference>
<reference evidence="1" key="1">
    <citation type="submission" date="2018-11" db="EMBL/GenBank/DDBJ databases">
        <title>Genomes From Bacteria Associated with the Canine Oral Cavity: a Test Case for Automated Genome-Based Taxonomic Assignment.</title>
        <authorList>
            <person name="Coil D.A."/>
            <person name="Jospin G."/>
            <person name="Darling A.E."/>
            <person name="Wallis C."/>
            <person name="Davis I.J."/>
            <person name="Harris S."/>
            <person name="Eisen J.A."/>
            <person name="Holcombe L.J."/>
            <person name="O'Flynn C."/>
        </authorList>
    </citation>
    <scope>NUCLEOTIDE SEQUENCE [LARGE SCALE GENOMIC DNA]</scope>
    <source>
        <strain evidence="1">OH5060</strain>
    </source>
</reference>
<dbReference type="AlphaFoldDB" id="A0A3P1VTZ8"/>
<protein>
    <submittedName>
        <fullName evidence="1">ABC transporter ATP-binding protein</fullName>
    </submittedName>
</protein>
<accession>A0A3P1VTZ8</accession>
<keyword evidence="1" id="KW-0547">Nucleotide-binding</keyword>
<evidence type="ECO:0000313" key="1">
    <source>
        <dbReference type="EMBL" id="RRD36926.1"/>
    </source>
</evidence>
<gene>
    <name evidence="1" type="ORF">EII28_07475</name>
</gene>